<evidence type="ECO:0000256" key="3">
    <source>
        <dbReference type="ARBA" id="ARBA00022692"/>
    </source>
</evidence>
<dbReference type="SUPFAM" id="SSF56176">
    <property type="entry name" value="FAD-binding/transporter-associated domain-like"/>
    <property type="match status" value="1"/>
</dbReference>
<evidence type="ECO:0000256" key="2">
    <source>
        <dbReference type="ARBA" id="ARBA00006337"/>
    </source>
</evidence>
<dbReference type="Gene3D" id="3.30.465.10">
    <property type="match status" value="1"/>
</dbReference>
<comment type="caution">
    <text evidence="13">The sequence shown here is derived from an EMBL/GenBank/DDBJ whole genome shotgun (WGS) entry which is preliminary data.</text>
</comment>
<dbReference type="PROSITE" id="PS51371">
    <property type="entry name" value="CBS"/>
    <property type="match status" value="2"/>
</dbReference>
<evidence type="ECO:0000256" key="4">
    <source>
        <dbReference type="ARBA" id="ARBA00022737"/>
    </source>
</evidence>
<dbReference type="FunFam" id="3.10.580.10:FF:000002">
    <property type="entry name" value="Magnesium/cobalt efflux protein CorC"/>
    <property type="match status" value="1"/>
</dbReference>
<dbReference type="Gene3D" id="3.10.580.10">
    <property type="entry name" value="CBS-domain"/>
    <property type="match status" value="1"/>
</dbReference>
<dbReference type="Pfam" id="PF03471">
    <property type="entry name" value="CorC_HlyC"/>
    <property type="match status" value="1"/>
</dbReference>
<keyword evidence="7 9" id="KW-0472">Membrane</keyword>
<keyword evidence="4" id="KW-0677">Repeat</keyword>
<evidence type="ECO:0000256" key="10">
    <source>
        <dbReference type="SAM" id="Phobius"/>
    </source>
</evidence>
<feature type="transmembrane region" description="Helical" evidence="10">
    <location>
        <begin position="103"/>
        <end position="125"/>
    </location>
</feature>
<dbReference type="InterPro" id="IPR046342">
    <property type="entry name" value="CBS_dom_sf"/>
</dbReference>
<dbReference type="InterPro" id="IPR044751">
    <property type="entry name" value="Ion_transp-like_CBS"/>
</dbReference>
<sequence length="443" mass="48711">MPFLAQDILIILLLIVANGLFSGAEIAIISARRYRLEQLSEKGDRSARVALRLAESPNQFLSTVQIGITLIGILTGAVGGATVTRQLDSLLDRLPVLAPYSEGLSFALVVAVITYLSVVIGELVPKRLALANPERLACAVAPSMRWLSRVSGPVVHLLSNSTEALMKLLGVSTTSEPDITEDEIKAMIRQGADSGVFEEVEHDMVQRVLRLGDRTIKTLMTPRTDICWLNVEESLETSLQEILESTHSRFPVARGTLDDCLGVVRVRNLLSAKITGQSINLEQLMQPPLFMAESTRALSVLEQFKRTGIHIALVTDEFGGIEGLVTLNDLMEGIVGDLPLVEDKDGPMVVTREDGSLLVDGGLDLDAFAELIDQDIFRIDQKGRYHTLAGFVMHVLERIPREADHFEWQGYRFEVVDMDGKRVDKLLVSPINRDTGRVISPSP</sequence>
<dbReference type="Pfam" id="PF01595">
    <property type="entry name" value="CNNM"/>
    <property type="match status" value="1"/>
</dbReference>
<feature type="domain" description="CBS" evidence="11">
    <location>
        <begin position="220"/>
        <end position="279"/>
    </location>
</feature>
<dbReference type="PANTHER" id="PTHR22777">
    <property type="entry name" value="HEMOLYSIN-RELATED"/>
    <property type="match status" value="1"/>
</dbReference>
<keyword evidence="14" id="KW-1185">Reference proteome</keyword>
<dbReference type="SUPFAM" id="SSF54631">
    <property type="entry name" value="CBS-domain pair"/>
    <property type="match status" value="1"/>
</dbReference>
<feature type="domain" description="CNNM transmembrane" evidence="12">
    <location>
        <begin position="1"/>
        <end position="201"/>
    </location>
</feature>
<comment type="subcellular location">
    <subcellularLocation>
        <location evidence="1">Membrane</location>
        <topology evidence="1">Multi-pass membrane protein</topology>
    </subcellularLocation>
</comment>
<dbReference type="PROSITE" id="PS51846">
    <property type="entry name" value="CNNM"/>
    <property type="match status" value="1"/>
</dbReference>
<keyword evidence="6 8" id="KW-0129">CBS domain</keyword>
<evidence type="ECO:0000256" key="1">
    <source>
        <dbReference type="ARBA" id="ARBA00004141"/>
    </source>
</evidence>
<feature type="transmembrane region" description="Helical" evidence="10">
    <location>
        <begin position="6"/>
        <end position="29"/>
    </location>
</feature>
<dbReference type="InterPro" id="IPR002550">
    <property type="entry name" value="CNNM"/>
</dbReference>
<dbReference type="SMART" id="SM01091">
    <property type="entry name" value="CorC_HlyC"/>
    <property type="match status" value="1"/>
</dbReference>
<dbReference type="CDD" id="cd04590">
    <property type="entry name" value="CBS_pair_CorC_HlyC_assoc"/>
    <property type="match status" value="1"/>
</dbReference>
<evidence type="ECO:0000313" key="14">
    <source>
        <dbReference type="Proteomes" id="UP000243002"/>
    </source>
</evidence>
<name>A0A2P7MXP8_9CYAN</name>
<evidence type="ECO:0000256" key="9">
    <source>
        <dbReference type="PROSITE-ProRule" id="PRU01193"/>
    </source>
</evidence>
<evidence type="ECO:0008006" key="15">
    <source>
        <dbReference type="Google" id="ProtNLM"/>
    </source>
</evidence>
<comment type="similarity">
    <text evidence="2">Belongs to the UPF0053 family.</text>
</comment>
<feature type="transmembrane region" description="Helical" evidence="10">
    <location>
        <begin position="60"/>
        <end position="83"/>
    </location>
</feature>
<dbReference type="GO" id="GO:0005886">
    <property type="term" value="C:plasma membrane"/>
    <property type="evidence" value="ECO:0007669"/>
    <property type="project" value="TreeGrafter"/>
</dbReference>
<proteinExistence type="inferred from homology"/>
<reference evidence="13 14" key="1">
    <citation type="journal article" date="2018" name="Environ. Microbiol.">
        <title>Ecological and genomic features of two widespread freshwater picocyanobacteria.</title>
        <authorList>
            <person name="Cabello-Yeves P.J."/>
            <person name="Picazo A."/>
            <person name="Camacho A."/>
            <person name="Callieri C."/>
            <person name="Rosselli R."/>
            <person name="Roda-Garcia J.J."/>
            <person name="Coutinho F.H."/>
            <person name="Rodriguez-Valera F."/>
        </authorList>
    </citation>
    <scope>NUCLEOTIDE SEQUENCE [LARGE SCALE GENOMIC DNA]</scope>
    <source>
        <strain evidence="13 14">Tous</strain>
    </source>
</reference>
<dbReference type="EMBL" id="PXXO01000005">
    <property type="protein sequence ID" value="PSJ06009.1"/>
    <property type="molecule type" value="Genomic_DNA"/>
</dbReference>
<protein>
    <recommendedName>
        <fullName evidence="15">HlyC/CorC family transporter</fullName>
    </recommendedName>
</protein>
<feature type="domain" description="CBS" evidence="11">
    <location>
        <begin position="284"/>
        <end position="340"/>
    </location>
</feature>
<dbReference type="OrthoDB" id="9798188at2"/>
<dbReference type="PANTHER" id="PTHR22777:SF17">
    <property type="entry name" value="UPF0053 PROTEIN SLL0260"/>
    <property type="match status" value="1"/>
</dbReference>
<dbReference type="InterPro" id="IPR000644">
    <property type="entry name" value="CBS_dom"/>
</dbReference>
<evidence type="ECO:0000313" key="13">
    <source>
        <dbReference type="EMBL" id="PSJ06009.1"/>
    </source>
</evidence>
<evidence type="ECO:0000256" key="8">
    <source>
        <dbReference type="PROSITE-ProRule" id="PRU00703"/>
    </source>
</evidence>
<dbReference type="InterPro" id="IPR005170">
    <property type="entry name" value="Transptr-assoc_dom"/>
</dbReference>
<dbReference type="InterPro" id="IPR016169">
    <property type="entry name" value="FAD-bd_PCMH_sub2"/>
</dbReference>
<dbReference type="GO" id="GO:0050660">
    <property type="term" value="F:flavin adenine dinucleotide binding"/>
    <property type="evidence" value="ECO:0007669"/>
    <property type="project" value="InterPro"/>
</dbReference>
<gene>
    <name evidence="13" type="ORF">C7K55_06155</name>
</gene>
<evidence type="ECO:0000256" key="5">
    <source>
        <dbReference type="ARBA" id="ARBA00022989"/>
    </source>
</evidence>
<dbReference type="AlphaFoldDB" id="A0A2P7MXP8"/>
<dbReference type="Proteomes" id="UP000243002">
    <property type="component" value="Unassembled WGS sequence"/>
</dbReference>
<dbReference type="Pfam" id="PF00571">
    <property type="entry name" value="CBS"/>
    <property type="match status" value="1"/>
</dbReference>
<organism evidence="13 14">
    <name type="scientific">Cyanobium usitatum str. Tous</name>
    <dbReference type="NCBI Taxonomy" id="2116684"/>
    <lineage>
        <taxon>Bacteria</taxon>
        <taxon>Bacillati</taxon>
        <taxon>Cyanobacteriota</taxon>
        <taxon>Cyanophyceae</taxon>
        <taxon>Synechococcales</taxon>
        <taxon>Prochlorococcaceae</taxon>
        <taxon>Cyanobium</taxon>
    </lineage>
</organism>
<dbReference type="InterPro" id="IPR036318">
    <property type="entry name" value="FAD-bd_PCMH-like_sf"/>
</dbReference>
<keyword evidence="3 9" id="KW-0812">Transmembrane</keyword>
<evidence type="ECO:0000259" key="11">
    <source>
        <dbReference type="PROSITE" id="PS51371"/>
    </source>
</evidence>
<evidence type="ECO:0000259" key="12">
    <source>
        <dbReference type="PROSITE" id="PS51846"/>
    </source>
</evidence>
<evidence type="ECO:0000256" key="6">
    <source>
        <dbReference type="ARBA" id="ARBA00023122"/>
    </source>
</evidence>
<evidence type="ECO:0000256" key="7">
    <source>
        <dbReference type="ARBA" id="ARBA00023136"/>
    </source>
</evidence>
<keyword evidence="5 9" id="KW-1133">Transmembrane helix</keyword>
<accession>A0A2P7MXP8</accession>